<organism evidence="1 2">
    <name type="scientific">Cupriavidus phytorum</name>
    <dbReference type="NCBI Taxonomy" id="3024399"/>
    <lineage>
        <taxon>Bacteria</taxon>
        <taxon>Pseudomonadati</taxon>
        <taxon>Pseudomonadota</taxon>
        <taxon>Betaproteobacteria</taxon>
        <taxon>Burkholderiales</taxon>
        <taxon>Burkholderiaceae</taxon>
        <taxon>Cupriavidus</taxon>
    </lineage>
</organism>
<name>A0A2W7NTX5_9BURK</name>
<evidence type="ECO:0000313" key="2">
    <source>
        <dbReference type="Proteomes" id="UP000249638"/>
    </source>
</evidence>
<keyword evidence="2" id="KW-1185">Reference proteome</keyword>
<gene>
    <name evidence="1" type="ORF">C7416_11756</name>
</gene>
<dbReference type="EMBL" id="QKZN01000017">
    <property type="protein sequence ID" value="PZX21790.1"/>
    <property type="molecule type" value="Genomic_DNA"/>
</dbReference>
<dbReference type="Proteomes" id="UP000249638">
    <property type="component" value="Unassembled WGS sequence"/>
</dbReference>
<evidence type="ECO:0000313" key="1">
    <source>
        <dbReference type="EMBL" id="PZX21790.1"/>
    </source>
</evidence>
<protein>
    <submittedName>
        <fullName evidence="1">Uncharacterized protein</fullName>
    </submittedName>
</protein>
<sequence>MASQAMPAQDPPPRSAPRGGTDNKEAGRGRMARPAQHPHDSSAVV</sequence>
<dbReference type="AlphaFoldDB" id="A0A2W7NTX5"/>
<comment type="caution">
    <text evidence="1">The sequence shown here is derived from an EMBL/GenBank/DDBJ whole genome shotgun (WGS) entry which is preliminary data.</text>
</comment>
<reference evidence="1" key="1">
    <citation type="submission" date="2018-06" db="EMBL/GenBank/DDBJ databases">
        <title>Genomic Encyclopedia of Type Strains, Phase IV (KMG-V): Genome sequencing to study the core and pangenomes of soil and plant-associated prokaryotes.</title>
        <authorList>
            <person name="Whitman W."/>
        </authorList>
    </citation>
    <scope>NUCLEOTIDE SEQUENCE [LARGE SCALE GENOMIC DNA]</scope>
    <source>
        <strain evidence="1">MLR2-44</strain>
    </source>
</reference>
<accession>A0A2W7NTX5</accession>
<proteinExistence type="predicted"/>